<dbReference type="Pfam" id="PF00701">
    <property type="entry name" value="DHDPS"/>
    <property type="match status" value="1"/>
</dbReference>
<dbReference type="GO" id="GO:0005737">
    <property type="term" value="C:cytoplasm"/>
    <property type="evidence" value="ECO:0007669"/>
    <property type="project" value="UniProtKB-SubCell"/>
</dbReference>
<dbReference type="SMART" id="SM01130">
    <property type="entry name" value="DHDPS"/>
    <property type="match status" value="1"/>
</dbReference>
<keyword evidence="6 12" id="KW-0028">Amino-acid biosynthesis</keyword>
<feature type="site" description="Part of a proton relay during catalysis" evidence="12">
    <location>
        <position position="53"/>
    </location>
</feature>
<dbReference type="PIRSF" id="PIRSF001365">
    <property type="entry name" value="DHDPS"/>
    <property type="match status" value="1"/>
</dbReference>
<evidence type="ECO:0000256" key="6">
    <source>
        <dbReference type="ARBA" id="ARBA00022605"/>
    </source>
</evidence>
<dbReference type="OrthoDB" id="9778880at2"/>
<keyword evidence="8 12" id="KW-0457">Lysine biosynthesis</keyword>
<comment type="subcellular location">
    <subcellularLocation>
        <location evidence="12">Cytoplasm</location>
    </subcellularLocation>
</comment>
<dbReference type="EC" id="4.3.3.7" evidence="4 12"/>
<comment type="pathway">
    <text evidence="2 12">Amino-acid biosynthesis; L-lysine biosynthesis via DAP pathway; (S)-tetrahydrodipicolinate from L-aspartate: step 3/4.</text>
</comment>
<comment type="similarity">
    <text evidence="3 12 13">Belongs to the DapA family.</text>
</comment>
<dbReference type="InterPro" id="IPR005263">
    <property type="entry name" value="DapA"/>
</dbReference>
<evidence type="ECO:0000256" key="13">
    <source>
        <dbReference type="PIRNR" id="PIRNR001365"/>
    </source>
</evidence>
<evidence type="ECO:0000256" key="12">
    <source>
        <dbReference type="HAMAP-Rule" id="MF_00418"/>
    </source>
</evidence>
<keyword evidence="7 12" id="KW-0220">Diaminopimelate biosynthesis</keyword>
<sequence length="305" mass="33240">MESTASTQSPGLGGLWLPLITPFRHGELDERSLRRLVVHYAAEPIDGFILGATTGEGMALDEAECERVVAITNQALAGSGRRIPVYFGLSGSDTRKSVKALERMAAWGVDGYLIACPYYTRPSQRGLFAHFSALADATDRPILIYNIPYRTGVNLGNETMLQLAERRNIVGVKDCSADATQSFDLLRHKPRDFAVLTGEDPLFYTALTQGAEGGITASAHVQTAAFADVRNRLLAGDQAGALSAWQRLADLPRLLFAEPSPGPIKHWLWRAGLIDSPEMRLPMVPVSDDLALRIERAIAAQDGRR</sequence>
<evidence type="ECO:0000256" key="15">
    <source>
        <dbReference type="PIRSR" id="PIRSR001365-2"/>
    </source>
</evidence>
<evidence type="ECO:0000256" key="4">
    <source>
        <dbReference type="ARBA" id="ARBA00012086"/>
    </source>
</evidence>
<evidence type="ECO:0000256" key="1">
    <source>
        <dbReference type="ARBA" id="ARBA00003294"/>
    </source>
</evidence>
<dbReference type="AlphaFoldDB" id="A0A9Q8YAX8"/>
<feature type="active site" description="Schiff-base intermediate with substrate" evidence="12 14">
    <location>
        <position position="173"/>
    </location>
</feature>
<dbReference type="Proteomes" id="UP001055460">
    <property type="component" value="Chromosome"/>
</dbReference>
<gene>
    <name evidence="12 16" type="primary">dapA</name>
    <name evidence="16" type="ORF">NE863_09785</name>
</gene>
<keyword evidence="10 12" id="KW-0704">Schiff base</keyword>
<evidence type="ECO:0000256" key="3">
    <source>
        <dbReference type="ARBA" id="ARBA00007592"/>
    </source>
</evidence>
<dbReference type="GO" id="GO:0019877">
    <property type="term" value="P:diaminopimelate biosynthetic process"/>
    <property type="evidence" value="ECO:0007669"/>
    <property type="project" value="UniProtKB-UniRule"/>
</dbReference>
<dbReference type="RefSeq" id="WP_110818632.1">
    <property type="nucleotide sequence ID" value="NZ_CP098807.1"/>
</dbReference>
<dbReference type="SUPFAM" id="SSF51569">
    <property type="entry name" value="Aldolase"/>
    <property type="match status" value="1"/>
</dbReference>
<feature type="binding site" evidence="12 15">
    <location>
        <position position="215"/>
    </location>
    <ligand>
        <name>pyruvate</name>
        <dbReference type="ChEBI" id="CHEBI:15361"/>
    </ligand>
</feature>
<evidence type="ECO:0000256" key="8">
    <source>
        <dbReference type="ARBA" id="ARBA00023154"/>
    </source>
</evidence>
<evidence type="ECO:0000256" key="10">
    <source>
        <dbReference type="ARBA" id="ARBA00023270"/>
    </source>
</evidence>
<dbReference type="CDD" id="cd00950">
    <property type="entry name" value="DHDPS"/>
    <property type="match status" value="1"/>
</dbReference>
<evidence type="ECO:0000256" key="2">
    <source>
        <dbReference type="ARBA" id="ARBA00005120"/>
    </source>
</evidence>
<comment type="subunit">
    <text evidence="12">Homotetramer; dimer of dimers.</text>
</comment>
<dbReference type="InterPro" id="IPR020625">
    <property type="entry name" value="Schiff_base-form_aldolases_AS"/>
</dbReference>
<keyword evidence="9 12" id="KW-0456">Lyase</keyword>
<comment type="caution">
    <text evidence="12">Was originally thought to be a dihydrodipicolinate synthase (DHDPS), catalyzing the condensation of (S)-aspartate-beta-semialdehyde [(S)-ASA] and pyruvate to dihydrodipicolinate (DHDP). However, it was shown in E.coli that the product of the enzymatic reaction is not dihydrodipicolinate but in fact (4S)-4-hydroxy-2,3,4,5-tetrahydro-(2S)-dipicolinic acid (HTPA), and that the consecutive dehydration reaction leading to DHDP is not spontaneous but catalyzed by DapB.</text>
</comment>
<feature type="site" description="Part of a proton relay during catalysis" evidence="12">
    <location>
        <position position="119"/>
    </location>
</feature>
<feature type="active site" description="Proton donor/acceptor" evidence="12 14">
    <location>
        <position position="145"/>
    </location>
</feature>
<dbReference type="GO" id="GO:0009089">
    <property type="term" value="P:lysine biosynthetic process via diaminopimelate"/>
    <property type="evidence" value="ECO:0007669"/>
    <property type="project" value="UniProtKB-UniRule"/>
</dbReference>
<evidence type="ECO:0000313" key="17">
    <source>
        <dbReference type="Proteomes" id="UP001055460"/>
    </source>
</evidence>
<dbReference type="HAMAP" id="MF_00418">
    <property type="entry name" value="DapA"/>
    <property type="match status" value="1"/>
</dbReference>
<dbReference type="EMBL" id="CP098807">
    <property type="protein sequence ID" value="USJ25231.1"/>
    <property type="molecule type" value="Genomic_DNA"/>
</dbReference>
<dbReference type="PRINTS" id="PR00146">
    <property type="entry name" value="DHPICSNTHASE"/>
</dbReference>
<name>A0A9Q8YAX8_ENSAD</name>
<evidence type="ECO:0000256" key="7">
    <source>
        <dbReference type="ARBA" id="ARBA00022915"/>
    </source>
</evidence>
<keyword evidence="5 12" id="KW-0963">Cytoplasm</keyword>
<comment type="function">
    <text evidence="1 12">Catalyzes the condensation of (S)-aspartate-beta-semialdehyde [(S)-ASA] and pyruvate to 4-hydroxy-tetrahydrodipicolinate (HTPA).</text>
</comment>
<protein>
    <recommendedName>
        <fullName evidence="4 12">4-hydroxy-tetrahydrodipicolinate synthase</fullName>
        <shortName evidence="12">HTPA synthase</shortName>
        <ecNumber evidence="4 12">4.3.3.7</ecNumber>
    </recommendedName>
</protein>
<dbReference type="PANTHER" id="PTHR12128:SF66">
    <property type="entry name" value="4-HYDROXY-2-OXOGLUTARATE ALDOLASE, MITOCHONDRIAL"/>
    <property type="match status" value="1"/>
</dbReference>
<evidence type="ECO:0000256" key="9">
    <source>
        <dbReference type="ARBA" id="ARBA00023239"/>
    </source>
</evidence>
<comment type="catalytic activity">
    <reaction evidence="11 12">
        <text>L-aspartate 4-semialdehyde + pyruvate = (2S,4S)-4-hydroxy-2,3,4,5-tetrahydrodipicolinate + H2O + H(+)</text>
        <dbReference type="Rhea" id="RHEA:34171"/>
        <dbReference type="ChEBI" id="CHEBI:15361"/>
        <dbReference type="ChEBI" id="CHEBI:15377"/>
        <dbReference type="ChEBI" id="CHEBI:15378"/>
        <dbReference type="ChEBI" id="CHEBI:67139"/>
        <dbReference type="ChEBI" id="CHEBI:537519"/>
        <dbReference type="EC" id="4.3.3.7"/>
    </reaction>
</comment>
<dbReference type="NCBIfam" id="TIGR00674">
    <property type="entry name" value="dapA"/>
    <property type="match status" value="1"/>
</dbReference>
<proteinExistence type="inferred from homology"/>
<feature type="binding site" evidence="12 15">
    <location>
        <position position="54"/>
    </location>
    <ligand>
        <name>pyruvate</name>
        <dbReference type="ChEBI" id="CHEBI:15361"/>
    </ligand>
</feature>
<dbReference type="GO" id="GO:0008840">
    <property type="term" value="F:4-hydroxy-tetrahydrodipicolinate synthase activity"/>
    <property type="evidence" value="ECO:0007669"/>
    <property type="project" value="UniProtKB-UniRule"/>
</dbReference>
<accession>A0A9Q8YAX8</accession>
<dbReference type="PROSITE" id="PS00666">
    <property type="entry name" value="DHDPS_2"/>
    <property type="match status" value="1"/>
</dbReference>
<evidence type="ECO:0000256" key="14">
    <source>
        <dbReference type="PIRSR" id="PIRSR001365-1"/>
    </source>
</evidence>
<organism evidence="16 17">
    <name type="scientific">Ensifer adhaerens</name>
    <name type="common">Sinorhizobium morelense</name>
    <dbReference type="NCBI Taxonomy" id="106592"/>
    <lineage>
        <taxon>Bacteria</taxon>
        <taxon>Pseudomonadati</taxon>
        <taxon>Pseudomonadota</taxon>
        <taxon>Alphaproteobacteria</taxon>
        <taxon>Hyphomicrobiales</taxon>
        <taxon>Rhizobiaceae</taxon>
        <taxon>Sinorhizobium/Ensifer group</taxon>
        <taxon>Ensifer</taxon>
    </lineage>
</organism>
<evidence type="ECO:0000256" key="5">
    <source>
        <dbReference type="ARBA" id="ARBA00022490"/>
    </source>
</evidence>
<evidence type="ECO:0000313" key="16">
    <source>
        <dbReference type="EMBL" id="USJ25231.1"/>
    </source>
</evidence>
<evidence type="ECO:0000256" key="11">
    <source>
        <dbReference type="ARBA" id="ARBA00047836"/>
    </source>
</evidence>
<dbReference type="InterPro" id="IPR002220">
    <property type="entry name" value="DapA-like"/>
</dbReference>
<dbReference type="Gene3D" id="3.20.20.70">
    <property type="entry name" value="Aldolase class I"/>
    <property type="match status" value="1"/>
</dbReference>
<dbReference type="PANTHER" id="PTHR12128">
    <property type="entry name" value="DIHYDRODIPICOLINATE SYNTHASE"/>
    <property type="match status" value="1"/>
</dbReference>
<dbReference type="InterPro" id="IPR013785">
    <property type="entry name" value="Aldolase_TIM"/>
</dbReference>
<reference evidence="16" key="1">
    <citation type="submission" date="2022-06" db="EMBL/GenBank/DDBJ databases">
        <title>Physiological and biochemical characterization and genomic elucidation of a strain of the genus Ensifer adhaerens M8 that combines arsenic oxidation and chromium reduction.</title>
        <authorList>
            <person name="Li X."/>
            <person name="Yu c."/>
        </authorList>
    </citation>
    <scope>NUCLEOTIDE SEQUENCE</scope>
    <source>
        <strain evidence="16">M8</strain>
    </source>
</reference>